<reference evidence="2" key="1">
    <citation type="submission" date="2020-02" db="EMBL/GenBank/DDBJ databases">
        <authorList>
            <person name="Meier V. D."/>
        </authorList>
    </citation>
    <scope>NUCLEOTIDE SEQUENCE</scope>
    <source>
        <strain evidence="2">AVDCRST_MAG24</strain>
    </source>
</reference>
<gene>
    <name evidence="2" type="ORF">AVDCRST_MAG24-658</name>
</gene>
<evidence type="ECO:0000256" key="1">
    <source>
        <dbReference type="SAM" id="MobiDB-lite"/>
    </source>
</evidence>
<accession>A0A6J4L9R4</accession>
<name>A0A6J4L9R4_9ACTN</name>
<feature type="compositionally biased region" description="Acidic residues" evidence="1">
    <location>
        <begin position="27"/>
        <end position="37"/>
    </location>
</feature>
<feature type="region of interest" description="Disordered" evidence="1">
    <location>
        <begin position="1"/>
        <end position="68"/>
    </location>
</feature>
<protein>
    <submittedName>
        <fullName evidence="2">Uncharacterized protein</fullName>
    </submittedName>
</protein>
<dbReference type="AlphaFoldDB" id="A0A6J4L9R4"/>
<organism evidence="2">
    <name type="scientific">uncultured Nocardioidaceae bacterium</name>
    <dbReference type="NCBI Taxonomy" id="253824"/>
    <lineage>
        <taxon>Bacteria</taxon>
        <taxon>Bacillati</taxon>
        <taxon>Actinomycetota</taxon>
        <taxon>Actinomycetes</taxon>
        <taxon>Propionibacteriales</taxon>
        <taxon>Nocardioidaceae</taxon>
        <taxon>environmental samples</taxon>
    </lineage>
</organism>
<proteinExistence type="predicted"/>
<sequence>MTCTRARGHTGPVTQDPGDLDPIPGMDPEEPIPDDPGELDHPEELPPPPIEATPDDPGGDPGAEPAVT</sequence>
<evidence type="ECO:0000313" key="2">
    <source>
        <dbReference type="EMBL" id="CAA9327678.1"/>
    </source>
</evidence>
<dbReference type="EMBL" id="CADCUF010000094">
    <property type="protein sequence ID" value="CAA9327678.1"/>
    <property type="molecule type" value="Genomic_DNA"/>
</dbReference>